<dbReference type="EMBL" id="JAGEPF010000002">
    <property type="protein sequence ID" value="MBO2456573.1"/>
    <property type="molecule type" value="Genomic_DNA"/>
</dbReference>
<name>A0ABS3RJ26_9ACTN</name>
<evidence type="ECO:0000256" key="1">
    <source>
        <dbReference type="SAM" id="MobiDB-lite"/>
    </source>
</evidence>
<gene>
    <name evidence="3" type="ORF">J4709_03080</name>
</gene>
<feature type="transmembrane region" description="Helical" evidence="2">
    <location>
        <begin position="70"/>
        <end position="89"/>
    </location>
</feature>
<comment type="caution">
    <text evidence="3">The sequence shown here is derived from an EMBL/GenBank/DDBJ whole genome shotgun (WGS) entry which is preliminary data.</text>
</comment>
<keyword evidence="4" id="KW-1185">Reference proteome</keyword>
<feature type="region of interest" description="Disordered" evidence="1">
    <location>
        <begin position="1"/>
        <end position="26"/>
    </location>
</feature>
<dbReference type="RefSeq" id="WP_208236617.1">
    <property type="nucleotide sequence ID" value="NZ_JAGEPF010000002.1"/>
</dbReference>
<evidence type="ECO:0008006" key="5">
    <source>
        <dbReference type="Google" id="ProtNLM"/>
    </source>
</evidence>
<dbReference type="Proteomes" id="UP000680206">
    <property type="component" value="Unassembled WGS sequence"/>
</dbReference>
<reference evidence="3 4" key="1">
    <citation type="submission" date="2021-03" db="EMBL/GenBank/DDBJ databases">
        <title>Actinomadura violae sp. nov., isolated from lichen in Thailand.</title>
        <authorList>
            <person name="Kanchanasin P."/>
            <person name="Saeng-In P."/>
            <person name="Phongsopitanun W."/>
            <person name="Yuki M."/>
            <person name="Kudo T."/>
            <person name="Ohkuma M."/>
            <person name="Tanasupawat S."/>
        </authorList>
    </citation>
    <scope>NUCLEOTIDE SEQUENCE [LARGE SCALE GENOMIC DNA]</scope>
    <source>
        <strain evidence="3 4">LCR2-06</strain>
    </source>
</reference>
<accession>A0ABS3RJ26</accession>
<evidence type="ECO:0000313" key="4">
    <source>
        <dbReference type="Proteomes" id="UP000680206"/>
    </source>
</evidence>
<protein>
    <recommendedName>
        <fullName evidence="5">DUF2637 domain-containing protein</fullName>
    </recommendedName>
</protein>
<feature type="compositionally biased region" description="Basic and acidic residues" evidence="1">
    <location>
        <begin position="260"/>
        <end position="298"/>
    </location>
</feature>
<keyword evidence="2" id="KW-1133">Transmembrane helix</keyword>
<feature type="transmembrane region" description="Helical" evidence="2">
    <location>
        <begin position="140"/>
        <end position="157"/>
    </location>
</feature>
<organism evidence="3 4">
    <name type="scientific">Actinomadura violacea</name>
    <dbReference type="NCBI Taxonomy" id="2819934"/>
    <lineage>
        <taxon>Bacteria</taxon>
        <taxon>Bacillati</taxon>
        <taxon>Actinomycetota</taxon>
        <taxon>Actinomycetes</taxon>
        <taxon>Streptosporangiales</taxon>
        <taxon>Thermomonosporaceae</taxon>
        <taxon>Actinomadura</taxon>
    </lineage>
</organism>
<evidence type="ECO:0000256" key="2">
    <source>
        <dbReference type="SAM" id="Phobius"/>
    </source>
</evidence>
<keyword evidence="2" id="KW-0472">Membrane</keyword>
<proteinExistence type="predicted"/>
<keyword evidence="2" id="KW-0812">Transmembrane</keyword>
<feature type="region of interest" description="Disordered" evidence="1">
    <location>
        <begin position="243"/>
        <end position="341"/>
    </location>
</feature>
<sequence length="360" mass="37731">MTATFDPPHTANGHHGTAGGFGPDGSDRDRYGRPVQVFNLRYLPGFLARRRAEGAEGEAPTKRGDRAGGWLLAVASVLLLVLATAQGYVSYRAQYAFVHAQKHEHAASMLEALGLDAAAVIFALLALAQARLGRSAVAERALNLVCVLGSLFMNALSADPGSAKSVAAWVLPAALYAAASDRLIAVVRQRALSGRDGAEEGSPLAAARGVALWTLRLALALPSTMSGFRAWVLDEAPVAPGRRALPARPELPALPPGSDTTHDGNGDGGRDADDDTGRDGANDGKGDADRDADRDGKPRRARPRRRTGTATTADKARKLLAADPSLTGAELGRRLKVTPRTGQRLYAQITADTATGDDAR</sequence>
<evidence type="ECO:0000313" key="3">
    <source>
        <dbReference type="EMBL" id="MBO2456573.1"/>
    </source>
</evidence>
<feature type="transmembrane region" description="Helical" evidence="2">
    <location>
        <begin position="109"/>
        <end position="128"/>
    </location>
</feature>